<gene>
    <name evidence="1" type="ORF">SAMN05421823_1185</name>
</gene>
<evidence type="ECO:0000313" key="1">
    <source>
        <dbReference type="EMBL" id="SDM63853.1"/>
    </source>
</evidence>
<dbReference type="Proteomes" id="UP000198510">
    <property type="component" value="Unassembled WGS sequence"/>
</dbReference>
<dbReference type="EMBL" id="FNFO01000018">
    <property type="protein sequence ID" value="SDM63853.1"/>
    <property type="molecule type" value="Genomic_DNA"/>
</dbReference>
<organism evidence="1 2">
    <name type="scientific">Catalinimonas alkaloidigena</name>
    <dbReference type="NCBI Taxonomy" id="1075417"/>
    <lineage>
        <taxon>Bacteria</taxon>
        <taxon>Pseudomonadati</taxon>
        <taxon>Bacteroidota</taxon>
        <taxon>Cytophagia</taxon>
        <taxon>Cytophagales</taxon>
        <taxon>Catalimonadaceae</taxon>
        <taxon>Catalinimonas</taxon>
    </lineage>
</organism>
<name>A0A1G9UVB3_9BACT</name>
<evidence type="ECO:0000313" key="2">
    <source>
        <dbReference type="Proteomes" id="UP000198510"/>
    </source>
</evidence>
<sequence>MLSLNQPISNVKANLVGFSLLTLLPNIARPSQQRLASEAQGRVSLLYHL</sequence>
<reference evidence="1 2" key="1">
    <citation type="submission" date="2016-10" db="EMBL/GenBank/DDBJ databases">
        <authorList>
            <person name="de Groot N.N."/>
        </authorList>
    </citation>
    <scope>NUCLEOTIDE SEQUENCE [LARGE SCALE GENOMIC DNA]</scope>
    <source>
        <strain evidence="1 2">DSM 25186</strain>
    </source>
</reference>
<dbReference type="AlphaFoldDB" id="A0A1G9UVB3"/>
<accession>A0A1G9UVB3</accession>
<dbReference type="STRING" id="1075417.SAMN05421823_1185"/>
<proteinExistence type="predicted"/>
<keyword evidence="2" id="KW-1185">Reference proteome</keyword>
<protein>
    <submittedName>
        <fullName evidence="1">Uncharacterized protein</fullName>
    </submittedName>
</protein>